<reference evidence="4" key="1">
    <citation type="journal article" date="2019" name="Int. J. Syst. Evol. Microbiol.">
        <title>The Global Catalogue of Microorganisms (GCM) 10K type strain sequencing project: providing services to taxonomists for standard genome sequencing and annotation.</title>
        <authorList>
            <consortium name="The Broad Institute Genomics Platform"/>
            <consortium name="The Broad Institute Genome Sequencing Center for Infectious Disease"/>
            <person name="Wu L."/>
            <person name="Ma J."/>
        </authorList>
    </citation>
    <scope>NUCLEOTIDE SEQUENCE [LARGE SCALE GENOMIC DNA]</scope>
    <source>
        <strain evidence="4">CCM 7941</strain>
    </source>
</reference>
<feature type="chain" id="PRO_5046359069" evidence="1">
    <location>
        <begin position="37"/>
        <end position="367"/>
    </location>
</feature>
<proteinExistence type="predicted"/>
<evidence type="ECO:0000256" key="1">
    <source>
        <dbReference type="SAM" id="SignalP"/>
    </source>
</evidence>
<feature type="signal peptide" evidence="1">
    <location>
        <begin position="1"/>
        <end position="36"/>
    </location>
</feature>
<name>A0ABV7LF53_9HYPH</name>
<keyword evidence="1" id="KW-0732">Signal</keyword>
<dbReference type="RefSeq" id="WP_376868765.1">
    <property type="nucleotide sequence ID" value="NZ_JBHRUV010000022.1"/>
</dbReference>
<feature type="domain" description="DUF4424" evidence="2">
    <location>
        <begin position="51"/>
        <end position="332"/>
    </location>
</feature>
<sequence length="367" mass="38947">MMSVAVLRPRSRRARRRVRARTSLAALAATAPLALAAPAAADDPAGEARIGLPMRTLFVTRPPQVRLAEADIVVTPTEVRGRYVFRNEAGRDLGAIAAFAAPDLDASAPRFGYTAVPASESLNFMDFSATVDGRPVTPLGAHQAYGAGPERTHLLEDFQIPAQPAASATWKALQELKPSAVNDLYVAGLVDMEQAGDRLEVRPRWLLRSVWYWPQAFPAGRETVIAWRHRVSAPAAARPLPPAGETAPRHARHCAGAAAKTVADAARRNGPGRDWMREQTLRLQLLAGPAWAGPADVFTVTIDGGDSGFVAASCLPGLEPAGPAQWRARRENAPVDGLLEVMFLAPGHVASDGAPPDEADADAAGAE</sequence>
<comment type="caution">
    <text evidence="3">The sequence shown here is derived from an EMBL/GenBank/DDBJ whole genome shotgun (WGS) entry which is preliminary data.</text>
</comment>
<evidence type="ECO:0000259" key="2">
    <source>
        <dbReference type="Pfam" id="PF14415"/>
    </source>
</evidence>
<protein>
    <submittedName>
        <fullName evidence="3">DUF4424 family protein</fullName>
    </submittedName>
</protein>
<dbReference type="Proteomes" id="UP001595536">
    <property type="component" value="Unassembled WGS sequence"/>
</dbReference>
<organism evidence="3 4">
    <name type="scientific">Camelimonas abortus</name>
    <dbReference type="NCBI Taxonomy" id="1017184"/>
    <lineage>
        <taxon>Bacteria</taxon>
        <taxon>Pseudomonadati</taxon>
        <taxon>Pseudomonadota</taxon>
        <taxon>Alphaproteobacteria</taxon>
        <taxon>Hyphomicrobiales</taxon>
        <taxon>Chelatococcaceae</taxon>
        <taxon>Camelimonas</taxon>
    </lineage>
</organism>
<evidence type="ECO:0000313" key="3">
    <source>
        <dbReference type="EMBL" id="MFC3265803.1"/>
    </source>
</evidence>
<accession>A0ABV7LF53</accession>
<dbReference type="EMBL" id="JBHRUV010000022">
    <property type="protein sequence ID" value="MFC3265803.1"/>
    <property type="molecule type" value="Genomic_DNA"/>
</dbReference>
<gene>
    <name evidence="3" type="ORF">ACFOEX_05440</name>
</gene>
<evidence type="ECO:0000313" key="4">
    <source>
        <dbReference type="Proteomes" id="UP001595536"/>
    </source>
</evidence>
<dbReference type="Pfam" id="PF14415">
    <property type="entry name" value="DUF4424"/>
    <property type="match status" value="1"/>
</dbReference>
<dbReference type="InterPro" id="IPR025538">
    <property type="entry name" value="DUF4424"/>
</dbReference>
<keyword evidence="4" id="KW-1185">Reference proteome</keyword>